<name>A0ABR1DZS9_NECAM</name>
<gene>
    <name evidence="2" type="primary">Necator_chrV.g19142</name>
    <name evidence="2" type="ORF">RB195_014350</name>
</gene>
<evidence type="ECO:0000313" key="3">
    <source>
        <dbReference type="Proteomes" id="UP001303046"/>
    </source>
</evidence>
<dbReference type="Proteomes" id="UP001303046">
    <property type="component" value="Unassembled WGS sequence"/>
</dbReference>
<reference evidence="2 3" key="1">
    <citation type="submission" date="2023-08" db="EMBL/GenBank/DDBJ databases">
        <title>A Necator americanus chromosomal reference genome.</title>
        <authorList>
            <person name="Ilik V."/>
            <person name="Petrzelkova K.J."/>
            <person name="Pardy F."/>
            <person name="Fuh T."/>
            <person name="Niatou-Singa F.S."/>
            <person name="Gouil Q."/>
            <person name="Baker L."/>
            <person name="Ritchie M.E."/>
            <person name="Jex A.R."/>
            <person name="Gazzola D."/>
            <person name="Li H."/>
            <person name="Toshio Fujiwara R."/>
            <person name="Zhan B."/>
            <person name="Aroian R.V."/>
            <person name="Pafco B."/>
            <person name="Schwarz E.M."/>
        </authorList>
    </citation>
    <scope>NUCLEOTIDE SEQUENCE [LARGE SCALE GENOMIC DNA]</scope>
    <source>
        <strain evidence="2 3">Aroian</strain>
        <tissue evidence="2">Whole animal</tissue>
    </source>
</reference>
<keyword evidence="3" id="KW-1185">Reference proteome</keyword>
<sequence length="110" mass="11987">MPASVGPPAVAAANVITIPFFARILLFRVFVVIGLKVLAIIIIVIVVIVLVMMDAAHHVTDTFLESRPVMELLYAIPLHRIIHAHHLNTNTATETTIISVSPQLFTISSI</sequence>
<feature type="transmembrane region" description="Helical" evidence="1">
    <location>
        <begin position="6"/>
        <end position="26"/>
    </location>
</feature>
<evidence type="ECO:0000313" key="2">
    <source>
        <dbReference type="EMBL" id="KAK6755904.1"/>
    </source>
</evidence>
<dbReference type="EMBL" id="JAVFWL010000005">
    <property type="protein sequence ID" value="KAK6755904.1"/>
    <property type="molecule type" value="Genomic_DNA"/>
</dbReference>
<proteinExistence type="predicted"/>
<organism evidence="2 3">
    <name type="scientific">Necator americanus</name>
    <name type="common">Human hookworm</name>
    <dbReference type="NCBI Taxonomy" id="51031"/>
    <lineage>
        <taxon>Eukaryota</taxon>
        <taxon>Metazoa</taxon>
        <taxon>Ecdysozoa</taxon>
        <taxon>Nematoda</taxon>
        <taxon>Chromadorea</taxon>
        <taxon>Rhabditida</taxon>
        <taxon>Rhabditina</taxon>
        <taxon>Rhabditomorpha</taxon>
        <taxon>Strongyloidea</taxon>
        <taxon>Ancylostomatidae</taxon>
        <taxon>Bunostominae</taxon>
        <taxon>Necator</taxon>
    </lineage>
</organism>
<evidence type="ECO:0008006" key="4">
    <source>
        <dbReference type="Google" id="ProtNLM"/>
    </source>
</evidence>
<feature type="transmembrane region" description="Helical" evidence="1">
    <location>
        <begin position="33"/>
        <end position="53"/>
    </location>
</feature>
<keyword evidence="1" id="KW-0812">Transmembrane</keyword>
<protein>
    <recommendedName>
        <fullName evidence="4">7TM GPCR serpentine receptor class x (Srx) domain-containing protein</fullName>
    </recommendedName>
</protein>
<keyword evidence="1" id="KW-0472">Membrane</keyword>
<evidence type="ECO:0000256" key="1">
    <source>
        <dbReference type="SAM" id="Phobius"/>
    </source>
</evidence>
<keyword evidence="1" id="KW-1133">Transmembrane helix</keyword>
<comment type="caution">
    <text evidence="2">The sequence shown here is derived from an EMBL/GenBank/DDBJ whole genome shotgun (WGS) entry which is preliminary data.</text>
</comment>
<accession>A0ABR1DZS9</accession>